<dbReference type="Pfam" id="PF15604">
    <property type="entry name" value="Ntox15"/>
    <property type="match status" value="1"/>
</dbReference>
<protein>
    <recommendedName>
        <fullName evidence="1">Novel toxin 15 domain-containing protein</fullName>
    </recommendedName>
</protein>
<sequence>MHCTRLCFSTQKLPPSKHAELDRQLAGQQQGLNALTVQEYLSARSGFDPAGRDPNVARRARASWRDKLTRERNQSLREAGCDATVAQDRAEAYASRKMRGLHALHNPDRIAGGHDVISDFGDGQVNSTIGRQWNVARRGELSRVQQLDSAARCVPEHIRAHIRMNGLLTRDA</sequence>
<keyword evidence="3" id="KW-1185">Reference proteome</keyword>
<evidence type="ECO:0000313" key="2">
    <source>
        <dbReference type="EMBL" id="MBA8683079.1"/>
    </source>
</evidence>
<dbReference type="InterPro" id="IPR028949">
    <property type="entry name" value="Ntox15"/>
</dbReference>
<gene>
    <name evidence="2" type="ORF">H4O11_14865</name>
</gene>
<dbReference type="Proteomes" id="UP000547058">
    <property type="component" value="Unassembled WGS sequence"/>
</dbReference>
<proteinExistence type="predicted"/>
<comment type="caution">
    <text evidence="2">The sequence shown here is derived from an EMBL/GenBank/DDBJ whole genome shotgun (WGS) entry which is preliminary data.</text>
</comment>
<feature type="domain" description="Novel toxin 15" evidence="1">
    <location>
        <begin position="19"/>
        <end position="145"/>
    </location>
</feature>
<evidence type="ECO:0000259" key="1">
    <source>
        <dbReference type="Pfam" id="PF15604"/>
    </source>
</evidence>
<dbReference type="AlphaFoldDB" id="A0A7W3FNZ0"/>
<accession>A0A7W3FNZ0</accession>
<organism evidence="2 3">
    <name type="scientific">Stenotrophomonas tumulicola</name>
    <dbReference type="NCBI Taxonomy" id="1685415"/>
    <lineage>
        <taxon>Bacteria</taxon>
        <taxon>Pseudomonadati</taxon>
        <taxon>Pseudomonadota</taxon>
        <taxon>Gammaproteobacteria</taxon>
        <taxon>Lysobacterales</taxon>
        <taxon>Lysobacteraceae</taxon>
        <taxon>Stenotrophomonas</taxon>
    </lineage>
</organism>
<evidence type="ECO:0000313" key="3">
    <source>
        <dbReference type="Proteomes" id="UP000547058"/>
    </source>
</evidence>
<dbReference type="RefSeq" id="WP_182340205.1">
    <property type="nucleotide sequence ID" value="NZ_JACGXS010000008.1"/>
</dbReference>
<dbReference type="EMBL" id="JACGXS010000008">
    <property type="protein sequence ID" value="MBA8683079.1"/>
    <property type="molecule type" value="Genomic_DNA"/>
</dbReference>
<reference evidence="2 3" key="1">
    <citation type="submission" date="2020-08" db="EMBL/GenBank/DDBJ databases">
        <title>Stenotrophomonas tumulicola JCM 30961.</title>
        <authorList>
            <person name="Deng Y."/>
        </authorList>
    </citation>
    <scope>NUCLEOTIDE SEQUENCE [LARGE SCALE GENOMIC DNA]</scope>
    <source>
        <strain evidence="2 3">JCM 30961</strain>
    </source>
</reference>
<name>A0A7W3FNZ0_9GAMM</name>